<evidence type="ECO:0000313" key="2">
    <source>
        <dbReference type="EMBL" id="QDV42218.1"/>
    </source>
</evidence>
<dbReference type="InterPro" id="IPR053812">
    <property type="entry name" value="HTH_Sigma70_ECF-like"/>
</dbReference>
<dbReference type="KEGG" id="snep:Enr13x_20630"/>
<gene>
    <name evidence="2" type="ORF">Enr13x_20630</name>
</gene>
<evidence type="ECO:0000259" key="1">
    <source>
        <dbReference type="Pfam" id="PF07638"/>
    </source>
</evidence>
<dbReference type="InterPro" id="IPR036388">
    <property type="entry name" value="WH-like_DNA-bd_sf"/>
</dbReference>
<organism evidence="2 3">
    <name type="scientific">Stieleria neptunia</name>
    <dbReference type="NCBI Taxonomy" id="2527979"/>
    <lineage>
        <taxon>Bacteria</taxon>
        <taxon>Pseudomonadati</taxon>
        <taxon>Planctomycetota</taxon>
        <taxon>Planctomycetia</taxon>
        <taxon>Pirellulales</taxon>
        <taxon>Pirellulaceae</taxon>
        <taxon>Stieleria</taxon>
    </lineage>
</organism>
<name>A0A518HMZ8_9BACT</name>
<protein>
    <submittedName>
        <fullName evidence="2">ECF sigma factor</fullName>
    </submittedName>
</protein>
<proteinExistence type="predicted"/>
<sequence>MQLHPATRSWRPSIRRGRELLHRLRGPPFGVGAIIALTGYNTAMTDVTKILSAIEQADPAASAELLPLVYNELRHLAARELSGDPSGHSIQPTALVHQAYVRLVDQTDQPLWSHRGHFYAAAAEAMRRILVEHARRKQTLKRGGDRMRVPLDANRVASSPQDPDLLELDEALTRLAVERPKLAKLVHLRYFAGLTMEQTANALQVSRRTAERDWTYAKVWLLDAMRGEC</sequence>
<reference evidence="2 3" key="1">
    <citation type="submission" date="2019-03" db="EMBL/GenBank/DDBJ databases">
        <title>Deep-cultivation of Planctomycetes and their phenomic and genomic characterization uncovers novel biology.</title>
        <authorList>
            <person name="Wiegand S."/>
            <person name="Jogler M."/>
            <person name="Boedeker C."/>
            <person name="Pinto D."/>
            <person name="Vollmers J."/>
            <person name="Rivas-Marin E."/>
            <person name="Kohn T."/>
            <person name="Peeters S.H."/>
            <person name="Heuer A."/>
            <person name="Rast P."/>
            <person name="Oberbeckmann S."/>
            <person name="Bunk B."/>
            <person name="Jeske O."/>
            <person name="Meyerdierks A."/>
            <person name="Storesund J.E."/>
            <person name="Kallscheuer N."/>
            <person name="Luecker S."/>
            <person name="Lage O.M."/>
            <person name="Pohl T."/>
            <person name="Merkel B.J."/>
            <person name="Hornburger P."/>
            <person name="Mueller R.-W."/>
            <person name="Bruemmer F."/>
            <person name="Labrenz M."/>
            <person name="Spormann A.M."/>
            <person name="Op den Camp H."/>
            <person name="Overmann J."/>
            <person name="Amann R."/>
            <person name="Jetten M.S.M."/>
            <person name="Mascher T."/>
            <person name="Medema M.H."/>
            <person name="Devos D.P."/>
            <person name="Kaster A.-K."/>
            <person name="Ovreas L."/>
            <person name="Rohde M."/>
            <person name="Galperin M.Y."/>
            <person name="Jogler C."/>
        </authorList>
    </citation>
    <scope>NUCLEOTIDE SEQUENCE [LARGE SCALE GENOMIC DNA]</scope>
    <source>
        <strain evidence="2 3">Enr13</strain>
    </source>
</reference>
<dbReference type="Proteomes" id="UP000319004">
    <property type="component" value="Chromosome"/>
</dbReference>
<evidence type="ECO:0000313" key="3">
    <source>
        <dbReference type="Proteomes" id="UP000319004"/>
    </source>
</evidence>
<feature type="domain" description="RNA polymerase sigma-70 ECF-like HTH" evidence="1">
    <location>
        <begin position="44"/>
        <end position="226"/>
    </location>
</feature>
<dbReference type="AlphaFoldDB" id="A0A518HMZ8"/>
<dbReference type="InterPro" id="IPR013324">
    <property type="entry name" value="RNA_pol_sigma_r3/r4-like"/>
</dbReference>
<dbReference type="NCBIfam" id="TIGR02999">
    <property type="entry name" value="Sig-70_X6"/>
    <property type="match status" value="1"/>
</dbReference>
<dbReference type="Pfam" id="PF07638">
    <property type="entry name" value="Sigma70_ECF"/>
    <property type="match status" value="1"/>
</dbReference>
<dbReference type="EMBL" id="CP037423">
    <property type="protein sequence ID" value="QDV42218.1"/>
    <property type="molecule type" value="Genomic_DNA"/>
</dbReference>
<dbReference type="Gene3D" id="1.10.10.10">
    <property type="entry name" value="Winged helix-like DNA-binding domain superfamily/Winged helix DNA-binding domain"/>
    <property type="match status" value="1"/>
</dbReference>
<dbReference type="SUPFAM" id="SSF88659">
    <property type="entry name" value="Sigma3 and sigma4 domains of RNA polymerase sigma factors"/>
    <property type="match status" value="1"/>
</dbReference>
<keyword evidence="3" id="KW-1185">Reference proteome</keyword>
<dbReference type="InterPro" id="IPR011517">
    <property type="entry name" value="RNA_pol_sigma70_ECF-like"/>
</dbReference>
<accession>A0A518HMZ8</accession>